<proteinExistence type="predicted"/>
<dbReference type="PANTHER" id="PTHR47332">
    <property type="entry name" value="SET DOMAIN-CONTAINING PROTEIN 5"/>
    <property type="match status" value="1"/>
</dbReference>
<accession>A0AAD3D4L7</accession>
<organism evidence="2 3">
    <name type="scientific">Chaetoceros tenuissimus</name>
    <dbReference type="NCBI Taxonomy" id="426638"/>
    <lineage>
        <taxon>Eukaryota</taxon>
        <taxon>Sar</taxon>
        <taxon>Stramenopiles</taxon>
        <taxon>Ochrophyta</taxon>
        <taxon>Bacillariophyta</taxon>
        <taxon>Coscinodiscophyceae</taxon>
        <taxon>Chaetocerotophycidae</taxon>
        <taxon>Chaetocerotales</taxon>
        <taxon>Chaetocerotaceae</taxon>
        <taxon>Chaetoceros</taxon>
    </lineage>
</organism>
<keyword evidence="3" id="KW-1185">Reference proteome</keyword>
<dbReference type="InterPro" id="IPR046341">
    <property type="entry name" value="SET_dom_sf"/>
</dbReference>
<comment type="caution">
    <text evidence="2">The sequence shown here is derived from an EMBL/GenBank/DDBJ whole genome shotgun (WGS) entry which is preliminary data.</text>
</comment>
<sequence length="410" mass="48026">MPPQNLPLLVQPIDTVVQRNERGDDKCYDGSYSTLSSTTTITNPTESLSNEYYAVKWFSEWEGYGCVALKDIGKHTIIHEEEPMLKAEQITNALERHVNGAHMTPEDDKKYLENECCLKKEDIDKLWQLHDQHQDRYANGKNEKRLWGILMSNTFENEENNYQRRLYVQTSRFNHSCSPNIGYDFNNWTIRLFTTRDVKAGDTLCIAYSDVIYFFPREKRQKYLLSAMKFKCACSACSPLPHDIDENQRILEKSDENRKRLKQIGMELRDRVESDLYDATFCIHVNDTIKRVSASKEEEKTKEITETEKIARREQLMERVRLRKLSKKIPIGEYDLNLIMEYIRILEHENIDHDMIPIFELGYKVASQIGSPSTSEWSSKCLKLCQFSKGIDHPKTRAFQDRIVRLPGKK</sequence>
<dbReference type="PROSITE" id="PS50280">
    <property type="entry name" value="SET"/>
    <property type="match status" value="1"/>
</dbReference>
<dbReference type="SMART" id="SM00317">
    <property type="entry name" value="SET"/>
    <property type="match status" value="1"/>
</dbReference>
<evidence type="ECO:0000313" key="2">
    <source>
        <dbReference type="EMBL" id="GFH55964.1"/>
    </source>
</evidence>
<name>A0AAD3D4L7_9STRA</name>
<evidence type="ECO:0000313" key="3">
    <source>
        <dbReference type="Proteomes" id="UP001054902"/>
    </source>
</evidence>
<dbReference type="SUPFAM" id="SSF82199">
    <property type="entry name" value="SET domain"/>
    <property type="match status" value="1"/>
</dbReference>
<dbReference type="AlphaFoldDB" id="A0AAD3D4L7"/>
<dbReference type="Proteomes" id="UP001054902">
    <property type="component" value="Unassembled WGS sequence"/>
</dbReference>
<evidence type="ECO:0000259" key="1">
    <source>
        <dbReference type="PROSITE" id="PS50280"/>
    </source>
</evidence>
<gene>
    <name evidence="2" type="ORF">CTEN210_12440</name>
</gene>
<dbReference type="Pfam" id="PF00856">
    <property type="entry name" value="SET"/>
    <property type="match status" value="1"/>
</dbReference>
<dbReference type="PANTHER" id="PTHR47332:SF2">
    <property type="entry name" value="SET-6"/>
    <property type="match status" value="1"/>
</dbReference>
<dbReference type="InterPro" id="IPR053185">
    <property type="entry name" value="SET_domain_protein"/>
</dbReference>
<reference evidence="2 3" key="1">
    <citation type="journal article" date="2021" name="Sci. Rep.">
        <title>The genome of the diatom Chaetoceros tenuissimus carries an ancient integrated fragment of an extant virus.</title>
        <authorList>
            <person name="Hongo Y."/>
            <person name="Kimura K."/>
            <person name="Takaki Y."/>
            <person name="Yoshida Y."/>
            <person name="Baba S."/>
            <person name="Kobayashi G."/>
            <person name="Nagasaki K."/>
            <person name="Hano T."/>
            <person name="Tomaru Y."/>
        </authorList>
    </citation>
    <scope>NUCLEOTIDE SEQUENCE [LARGE SCALE GENOMIC DNA]</scope>
    <source>
        <strain evidence="2 3">NIES-3715</strain>
    </source>
</reference>
<dbReference type="CDD" id="cd20071">
    <property type="entry name" value="SET_SMYD"/>
    <property type="match status" value="1"/>
</dbReference>
<feature type="domain" description="SET" evidence="1">
    <location>
        <begin position="43"/>
        <end position="209"/>
    </location>
</feature>
<dbReference type="InterPro" id="IPR001214">
    <property type="entry name" value="SET_dom"/>
</dbReference>
<dbReference type="EMBL" id="BLLK01000051">
    <property type="protein sequence ID" value="GFH55964.1"/>
    <property type="molecule type" value="Genomic_DNA"/>
</dbReference>
<dbReference type="Gene3D" id="2.170.270.10">
    <property type="entry name" value="SET domain"/>
    <property type="match status" value="1"/>
</dbReference>
<protein>
    <recommendedName>
        <fullName evidence="1">SET domain-containing protein</fullName>
    </recommendedName>
</protein>